<proteinExistence type="predicted"/>
<evidence type="ECO:0000313" key="4">
    <source>
        <dbReference type="Proteomes" id="UP000886998"/>
    </source>
</evidence>
<organism evidence="3 4">
    <name type="scientific">Trichonephila inaurata madagascariensis</name>
    <dbReference type="NCBI Taxonomy" id="2747483"/>
    <lineage>
        <taxon>Eukaryota</taxon>
        <taxon>Metazoa</taxon>
        <taxon>Ecdysozoa</taxon>
        <taxon>Arthropoda</taxon>
        <taxon>Chelicerata</taxon>
        <taxon>Arachnida</taxon>
        <taxon>Araneae</taxon>
        <taxon>Araneomorphae</taxon>
        <taxon>Entelegynae</taxon>
        <taxon>Araneoidea</taxon>
        <taxon>Nephilidae</taxon>
        <taxon>Trichonephila</taxon>
        <taxon>Trichonephila inaurata</taxon>
    </lineage>
</organism>
<evidence type="ECO:0000256" key="1">
    <source>
        <dbReference type="SAM" id="Phobius"/>
    </source>
</evidence>
<evidence type="ECO:0000256" key="2">
    <source>
        <dbReference type="SAM" id="SignalP"/>
    </source>
</evidence>
<evidence type="ECO:0000313" key="3">
    <source>
        <dbReference type="EMBL" id="GFY50162.1"/>
    </source>
</evidence>
<reference evidence="3" key="1">
    <citation type="submission" date="2020-08" db="EMBL/GenBank/DDBJ databases">
        <title>Multicomponent nature underlies the extraordinary mechanical properties of spider dragline silk.</title>
        <authorList>
            <person name="Kono N."/>
            <person name="Nakamura H."/>
            <person name="Mori M."/>
            <person name="Yoshida Y."/>
            <person name="Ohtoshi R."/>
            <person name="Malay A.D."/>
            <person name="Moran D.A.P."/>
            <person name="Tomita M."/>
            <person name="Numata K."/>
            <person name="Arakawa K."/>
        </authorList>
    </citation>
    <scope>NUCLEOTIDE SEQUENCE</scope>
</reference>
<feature type="chain" id="PRO_5036452576" evidence="2">
    <location>
        <begin position="24"/>
        <end position="245"/>
    </location>
</feature>
<dbReference type="AlphaFoldDB" id="A0A8X7C1A0"/>
<dbReference type="PANTHER" id="PTHR33964">
    <property type="entry name" value="RE45066P-RELATED"/>
    <property type="match status" value="1"/>
</dbReference>
<dbReference type="EMBL" id="BMAV01007336">
    <property type="protein sequence ID" value="GFY50162.1"/>
    <property type="molecule type" value="Genomic_DNA"/>
</dbReference>
<keyword evidence="1" id="KW-0812">Transmembrane</keyword>
<keyword evidence="1" id="KW-1133">Transmembrane helix</keyword>
<dbReference type="PANTHER" id="PTHR33964:SF1">
    <property type="entry name" value="RE45066P"/>
    <property type="match status" value="1"/>
</dbReference>
<keyword evidence="2" id="KW-0732">Signal</keyword>
<name>A0A8X7C1A0_9ARAC</name>
<dbReference type="Proteomes" id="UP000886998">
    <property type="component" value="Unassembled WGS sequence"/>
</dbReference>
<accession>A0A8X7C1A0</accession>
<dbReference type="OrthoDB" id="6411297at2759"/>
<protein>
    <submittedName>
        <fullName evidence="3">Uncharacterized protein</fullName>
    </submittedName>
</protein>
<feature type="transmembrane region" description="Helical" evidence="1">
    <location>
        <begin position="227"/>
        <end position="244"/>
    </location>
</feature>
<sequence>MDCVTYLFILLGLLSFGAVRIQAQDCDLREFQECVSQVKDFADGYTFHIKSVSELVDSCSTKTKAVNCVNDYISRCMQRAEKEVFKVTTGGQTQLVEQLCTSGTYINRGYLENIGCWQRIVNDTAYCNENFEKSQQILKDEDMIERLRLFHSCCSFDWHKKCKSKAAEVKCSSEAKAYVEQISTLMGGPVLNQLCGASFSSCYDQLYGIDVESHEIRYSKVDNSCKVINPSILVVLFSITTIAFL</sequence>
<keyword evidence="1" id="KW-0472">Membrane</keyword>
<keyword evidence="4" id="KW-1185">Reference proteome</keyword>
<gene>
    <name evidence="3" type="primary">AVEN_265547_1</name>
    <name evidence="3" type="ORF">TNIN_81571</name>
</gene>
<comment type="caution">
    <text evidence="3">The sequence shown here is derived from an EMBL/GenBank/DDBJ whole genome shotgun (WGS) entry which is preliminary data.</text>
</comment>
<feature type="signal peptide" evidence="2">
    <location>
        <begin position="1"/>
        <end position="23"/>
    </location>
</feature>